<name>A0A179G816_METCM</name>
<accession>A0A179G816</accession>
<dbReference type="RefSeq" id="XP_018149654.1">
    <property type="nucleotide sequence ID" value="XM_018293078.1"/>
</dbReference>
<proteinExistence type="predicted"/>
<comment type="caution">
    <text evidence="1">The sequence shown here is derived from an EMBL/GenBank/DDBJ whole genome shotgun (WGS) entry which is preliminary data.</text>
</comment>
<dbReference type="AlphaFoldDB" id="A0A179G816"/>
<evidence type="ECO:0000313" key="1">
    <source>
        <dbReference type="EMBL" id="OAQ73571.1"/>
    </source>
</evidence>
<organism evidence="1 2">
    <name type="scientific">Pochonia chlamydosporia 170</name>
    <dbReference type="NCBI Taxonomy" id="1380566"/>
    <lineage>
        <taxon>Eukaryota</taxon>
        <taxon>Fungi</taxon>
        <taxon>Dikarya</taxon>
        <taxon>Ascomycota</taxon>
        <taxon>Pezizomycotina</taxon>
        <taxon>Sordariomycetes</taxon>
        <taxon>Hypocreomycetidae</taxon>
        <taxon>Hypocreales</taxon>
        <taxon>Clavicipitaceae</taxon>
        <taxon>Pochonia</taxon>
    </lineage>
</organism>
<dbReference type="KEGG" id="pchm:VFPPC_15325"/>
<protein>
    <submittedName>
        <fullName evidence="1">Uncharacterized protein</fullName>
    </submittedName>
</protein>
<dbReference type="Proteomes" id="UP000078397">
    <property type="component" value="Unassembled WGS sequence"/>
</dbReference>
<keyword evidence="2" id="KW-1185">Reference proteome</keyword>
<sequence>MLAGKLGGDEAMTSVELYVYMRPVCMHTVISRGYAGWLVMRDKPPVATLRGCTACKTQPELQPETDLARPDQTCQTMMQGLLKWHQRMFGWRNAS</sequence>
<dbReference type="GeneID" id="28857072"/>
<gene>
    <name evidence="1" type="ORF">VFPPC_15325</name>
</gene>
<evidence type="ECO:0000313" key="2">
    <source>
        <dbReference type="Proteomes" id="UP000078397"/>
    </source>
</evidence>
<dbReference type="EMBL" id="LSBJ02000001">
    <property type="protein sequence ID" value="OAQ73571.1"/>
    <property type="molecule type" value="Genomic_DNA"/>
</dbReference>
<reference evidence="1 2" key="1">
    <citation type="journal article" date="2016" name="PLoS Pathog.">
        <title>Biosynthesis of antibiotic leucinostatins in bio-control fungus Purpureocillium lilacinum and their inhibition on phytophthora revealed by genome mining.</title>
        <authorList>
            <person name="Wang G."/>
            <person name="Liu Z."/>
            <person name="Lin R."/>
            <person name="Li E."/>
            <person name="Mao Z."/>
            <person name="Ling J."/>
            <person name="Yang Y."/>
            <person name="Yin W.B."/>
            <person name="Xie B."/>
        </authorList>
    </citation>
    <scope>NUCLEOTIDE SEQUENCE [LARGE SCALE GENOMIC DNA]</scope>
    <source>
        <strain evidence="1">170</strain>
    </source>
</reference>